<evidence type="ECO:0008006" key="3">
    <source>
        <dbReference type="Google" id="ProtNLM"/>
    </source>
</evidence>
<organism evidence="1 2">
    <name type="scientific">Subtercola boreus</name>
    <dbReference type="NCBI Taxonomy" id="120213"/>
    <lineage>
        <taxon>Bacteria</taxon>
        <taxon>Bacillati</taxon>
        <taxon>Actinomycetota</taxon>
        <taxon>Actinomycetes</taxon>
        <taxon>Micrococcales</taxon>
        <taxon>Microbacteriaceae</taxon>
        <taxon>Subtercola</taxon>
    </lineage>
</organism>
<dbReference type="InterPro" id="IPR007061">
    <property type="entry name" value="MST-like"/>
</dbReference>
<evidence type="ECO:0000313" key="1">
    <source>
        <dbReference type="EMBL" id="RFA29434.1"/>
    </source>
</evidence>
<name>A0A3E0WDQ4_9MICO</name>
<proteinExistence type="predicted"/>
<dbReference type="Pfam" id="PF04978">
    <property type="entry name" value="MST"/>
    <property type="match status" value="1"/>
</dbReference>
<dbReference type="OrthoDB" id="4548523at2"/>
<reference evidence="1 2" key="1">
    <citation type="submission" date="2017-04" db="EMBL/GenBank/DDBJ databases">
        <title>Comparative genome analysis of Subtercola boreus.</title>
        <authorList>
            <person name="Cho Y.-J."/>
            <person name="Cho A."/>
            <person name="Kim O.-S."/>
            <person name="Lee J.-I."/>
        </authorList>
    </citation>
    <scope>NUCLEOTIDE SEQUENCE [LARGE SCALE GENOMIC DNA]</scope>
    <source>
        <strain evidence="1 2">P28004</strain>
    </source>
</reference>
<dbReference type="Proteomes" id="UP000257080">
    <property type="component" value="Unassembled WGS sequence"/>
</dbReference>
<dbReference type="RefSeq" id="WP_116416957.1">
    <property type="nucleotide sequence ID" value="NZ_NBXC01000002.1"/>
</dbReference>
<dbReference type="AlphaFoldDB" id="A0A3E0WDQ4"/>
<evidence type="ECO:0000313" key="2">
    <source>
        <dbReference type="Proteomes" id="UP000257080"/>
    </source>
</evidence>
<gene>
    <name evidence="1" type="ORF">B7R25_00040</name>
</gene>
<comment type="caution">
    <text evidence="1">The sequence shown here is derived from an EMBL/GenBank/DDBJ whole genome shotgun (WGS) entry which is preliminary data.</text>
</comment>
<dbReference type="SUPFAM" id="SSF109854">
    <property type="entry name" value="DinB/YfiT-like putative metalloenzymes"/>
    <property type="match status" value="1"/>
</dbReference>
<dbReference type="EMBL" id="NBXE01000002">
    <property type="protein sequence ID" value="RFA29434.1"/>
    <property type="molecule type" value="Genomic_DNA"/>
</dbReference>
<accession>A0A3E0WDQ4</accession>
<dbReference type="InterPro" id="IPR034660">
    <property type="entry name" value="DinB/YfiT-like"/>
</dbReference>
<sequence>MDEKETLRTYLQRRRSDLLGTLDGLDEYDVRRPLTPTGTNLLGLVKHVASVQLGYFGEVFGRSATHPVAEQITALDAAEALAALAGSVGLPGSFGVDAAFEDADMWAPAEQSRVEVLDFFDFSSAHSDATIDVLPLDATGTVPWWPADRCDVTMHQILVHVVAEVARHAGHADIMRELIDGRAGNGPADPNIPARDAAAWQRYVARIDDAARAARR</sequence>
<dbReference type="Gene3D" id="1.20.120.450">
    <property type="entry name" value="dinb family like domain"/>
    <property type="match status" value="1"/>
</dbReference>
<protein>
    <recommendedName>
        <fullName evidence="3">DinB family protein</fullName>
    </recommendedName>
</protein>